<reference evidence="1 2" key="1">
    <citation type="submission" date="2023-10" db="EMBL/GenBank/DDBJ databases">
        <title>Genomes of two closely related lineages of the louse Polyplax serrata with different host specificities.</title>
        <authorList>
            <person name="Martinu J."/>
            <person name="Tarabai H."/>
            <person name="Stefka J."/>
            <person name="Hypsa V."/>
        </authorList>
    </citation>
    <scope>NUCLEOTIDE SEQUENCE [LARGE SCALE GENOMIC DNA]</scope>
    <source>
        <strain evidence="1">HR10_N</strain>
    </source>
</reference>
<gene>
    <name evidence="1" type="ORF">RUM43_005067</name>
</gene>
<dbReference type="AlphaFoldDB" id="A0AAN8XR27"/>
<comment type="caution">
    <text evidence="1">The sequence shown here is derived from an EMBL/GenBank/DDBJ whole genome shotgun (WGS) entry which is preliminary data.</text>
</comment>
<evidence type="ECO:0000313" key="1">
    <source>
        <dbReference type="EMBL" id="KAK6643557.1"/>
    </source>
</evidence>
<accession>A0AAN8XR27</accession>
<name>A0AAN8XR27_POLSC</name>
<sequence>MEQLCSMWCVQAHEQCGEVENLSAKNILISHLTPLLCPDIGKCGKDGWDKKPVFHSI</sequence>
<proteinExistence type="predicted"/>
<dbReference type="EMBL" id="JAWJWE010000002">
    <property type="protein sequence ID" value="KAK6643557.1"/>
    <property type="molecule type" value="Genomic_DNA"/>
</dbReference>
<feature type="non-terminal residue" evidence="1">
    <location>
        <position position="57"/>
    </location>
</feature>
<organism evidence="1 2">
    <name type="scientific">Polyplax serrata</name>
    <name type="common">Common mouse louse</name>
    <dbReference type="NCBI Taxonomy" id="468196"/>
    <lineage>
        <taxon>Eukaryota</taxon>
        <taxon>Metazoa</taxon>
        <taxon>Ecdysozoa</taxon>
        <taxon>Arthropoda</taxon>
        <taxon>Hexapoda</taxon>
        <taxon>Insecta</taxon>
        <taxon>Pterygota</taxon>
        <taxon>Neoptera</taxon>
        <taxon>Paraneoptera</taxon>
        <taxon>Psocodea</taxon>
        <taxon>Troctomorpha</taxon>
        <taxon>Phthiraptera</taxon>
        <taxon>Anoplura</taxon>
        <taxon>Polyplacidae</taxon>
        <taxon>Polyplax</taxon>
    </lineage>
</organism>
<dbReference type="Proteomes" id="UP001372834">
    <property type="component" value="Unassembled WGS sequence"/>
</dbReference>
<protein>
    <submittedName>
        <fullName evidence="1">Uncharacterized protein</fullName>
    </submittedName>
</protein>
<evidence type="ECO:0000313" key="2">
    <source>
        <dbReference type="Proteomes" id="UP001372834"/>
    </source>
</evidence>